<dbReference type="InterPro" id="IPR000209">
    <property type="entry name" value="Peptidase_S8/S53_dom"/>
</dbReference>
<feature type="region of interest" description="Disordered" evidence="6">
    <location>
        <begin position="445"/>
        <end position="466"/>
    </location>
</feature>
<dbReference type="EMBL" id="CP108133">
    <property type="protein sequence ID" value="WTP53948.1"/>
    <property type="molecule type" value="Genomic_DNA"/>
</dbReference>
<keyword evidence="3 5" id="KW-0378">Hydrolase</keyword>
<evidence type="ECO:0000313" key="9">
    <source>
        <dbReference type="Proteomes" id="UP001432166"/>
    </source>
</evidence>
<feature type="active site" description="Charge relay system" evidence="5">
    <location>
        <position position="189"/>
    </location>
</feature>
<protein>
    <submittedName>
        <fullName evidence="8">S8 family serine peptidase</fullName>
    </submittedName>
</protein>
<keyword evidence="4 5" id="KW-0720">Serine protease</keyword>
<dbReference type="PRINTS" id="PR00723">
    <property type="entry name" value="SUBTILISIN"/>
</dbReference>
<comment type="similarity">
    <text evidence="1 5">Belongs to the peptidase S8 family.</text>
</comment>
<evidence type="ECO:0000256" key="4">
    <source>
        <dbReference type="ARBA" id="ARBA00022825"/>
    </source>
</evidence>
<dbReference type="PANTHER" id="PTHR43806:SF11">
    <property type="entry name" value="CEREVISIN-RELATED"/>
    <property type="match status" value="1"/>
</dbReference>
<dbReference type="Proteomes" id="UP001432166">
    <property type="component" value="Chromosome"/>
</dbReference>
<dbReference type="RefSeq" id="WP_328939508.1">
    <property type="nucleotide sequence ID" value="NZ_CP108133.1"/>
</dbReference>
<evidence type="ECO:0000256" key="6">
    <source>
        <dbReference type="SAM" id="MobiDB-lite"/>
    </source>
</evidence>
<evidence type="ECO:0000256" key="3">
    <source>
        <dbReference type="ARBA" id="ARBA00022801"/>
    </source>
</evidence>
<dbReference type="Gene3D" id="3.40.50.200">
    <property type="entry name" value="Peptidase S8/S53 domain"/>
    <property type="match status" value="1"/>
</dbReference>
<reference evidence="8" key="1">
    <citation type="submission" date="2022-10" db="EMBL/GenBank/DDBJ databases">
        <title>The complete genomes of actinobacterial strains from the NBC collection.</title>
        <authorList>
            <person name="Joergensen T.S."/>
            <person name="Alvarez Arevalo M."/>
            <person name="Sterndorff E.B."/>
            <person name="Faurdal D."/>
            <person name="Vuksanovic O."/>
            <person name="Mourched A.-S."/>
            <person name="Charusanti P."/>
            <person name="Shaw S."/>
            <person name="Blin K."/>
            <person name="Weber T."/>
        </authorList>
    </citation>
    <scope>NUCLEOTIDE SEQUENCE</scope>
    <source>
        <strain evidence="8">NBC_00189</strain>
    </source>
</reference>
<name>A0ABZ1JUC4_9ACTN</name>
<dbReference type="PANTHER" id="PTHR43806">
    <property type="entry name" value="PEPTIDASE S8"/>
    <property type="match status" value="1"/>
</dbReference>
<dbReference type="SUPFAM" id="SSF52743">
    <property type="entry name" value="Subtilisin-like"/>
    <property type="match status" value="1"/>
</dbReference>
<keyword evidence="2 5" id="KW-0645">Protease</keyword>
<feature type="active site" description="Charge relay system" evidence="5">
    <location>
        <position position="406"/>
    </location>
</feature>
<dbReference type="PROSITE" id="PS51892">
    <property type="entry name" value="SUBTILASE"/>
    <property type="match status" value="1"/>
</dbReference>
<dbReference type="InterPro" id="IPR015500">
    <property type="entry name" value="Peptidase_S8_subtilisin-rel"/>
</dbReference>
<evidence type="ECO:0000259" key="7">
    <source>
        <dbReference type="Pfam" id="PF00082"/>
    </source>
</evidence>
<accession>A0ABZ1JUC4</accession>
<dbReference type="InterPro" id="IPR050131">
    <property type="entry name" value="Peptidase_S8_subtilisin-like"/>
</dbReference>
<dbReference type="InterPro" id="IPR023828">
    <property type="entry name" value="Peptidase_S8_Ser-AS"/>
</dbReference>
<proteinExistence type="inferred from homology"/>
<keyword evidence="9" id="KW-1185">Reference proteome</keyword>
<organism evidence="8 9">
    <name type="scientific">Streptomyces tauricus</name>
    <dbReference type="NCBI Taxonomy" id="68274"/>
    <lineage>
        <taxon>Bacteria</taxon>
        <taxon>Bacillati</taxon>
        <taxon>Actinomycetota</taxon>
        <taxon>Actinomycetes</taxon>
        <taxon>Kitasatosporales</taxon>
        <taxon>Streptomycetaceae</taxon>
        <taxon>Streptomyces</taxon>
        <taxon>Streptomyces aurantiacus group</taxon>
    </lineage>
</organism>
<sequence length="487" mass="51024">MITLAYKIDDRLPHVVYAHASPPSRGGVSLFDGRDITSDTARDFVSEDSATRRAAEELEGAGFRVLARAPATISIAGPPALYEEQFGTSLVTVEREVIQRGAPQLRTTRTFLDSAGADLPGLIAPGGRWARFLEGVALDAPASRVAGAVAPPRPDYWHLTLDDVAEHLGARTVHEQGIKGAGVRLTMVDTGWEPVPYFAERGSKGTVVLGPEAADPGVDEDGHGTCESANAFAVAPEVDFTMVKFRDPLLVDAFDTAASQHPRPHIISMSVVAEEKYPPLSADSLILAVSVSLAIADGIVVVCAAGNGHHGYPAQHPEVIAVGGVHRDQHGGLEASDYASGFTSALYTDRLVPDVSGLVGMLPGATYILLPAPPGSDIDQSHAKEPYPFGDGTTAGDGWVVLSGTSAAAPQVAGVCALLLQTDPALEPREVRRLLEASAVDVTRGASNKDTGGIARPNRDNATGYGLVDADAAVRLARQRRQGGVPR</sequence>
<feature type="domain" description="Peptidase S8/S53" evidence="7">
    <location>
        <begin position="220"/>
        <end position="466"/>
    </location>
</feature>
<evidence type="ECO:0000256" key="2">
    <source>
        <dbReference type="ARBA" id="ARBA00022670"/>
    </source>
</evidence>
<evidence type="ECO:0000256" key="1">
    <source>
        <dbReference type="ARBA" id="ARBA00011073"/>
    </source>
</evidence>
<dbReference type="PROSITE" id="PS00138">
    <property type="entry name" value="SUBTILASE_SER"/>
    <property type="match status" value="1"/>
</dbReference>
<evidence type="ECO:0000313" key="8">
    <source>
        <dbReference type="EMBL" id="WTP53948.1"/>
    </source>
</evidence>
<feature type="active site" description="Charge relay system" evidence="5">
    <location>
        <position position="223"/>
    </location>
</feature>
<dbReference type="Pfam" id="PF00082">
    <property type="entry name" value="Peptidase_S8"/>
    <property type="match status" value="1"/>
</dbReference>
<dbReference type="InterPro" id="IPR036852">
    <property type="entry name" value="Peptidase_S8/S53_dom_sf"/>
</dbReference>
<gene>
    <name evidence="8" type="ORF">OG288_39895</name>
</gene>
<evidence type="ECO:0000256" key="5">
    <source>
        <dbReference type="PROSITE-ProRule" id="PRU01240"/>
    </source>
</evidence>